<evidence type="ECO:0000256" key="2">
    <source>
        <dbReference type="ARBA" id="ARBA00001961"/>
    </source>
</evidence>
<evidence type="ECO:0000313" key="13">
    <source>
        <dbReference type="Proteomes" id="UP001159428"/>
    </source>
</evidence>
<evidence type="ECO:0000256" key="9">
    <source>
        <dbReference type="ARBA" id="ARBA00023004"/>
    </source>
</evidence>
<comment type="pathway">
    <text evidence="3">Amine and polyamine biosynthesis; carnitine biosynthesis.</text>
</comment>
<evidence type="ECO:0000256" key="5">
    <source>
        <dbReference type="ARBA" id="ARBA00022723"/>
    </source>
</evidence>
<dbReference type="Gene3D" id="3.30.2020.30">
    <property type="match status" value="1"/>
</dbReference>
<dbReference type="GO" id="GO:0045329">
    <property type="term" value="P:carnitine biosynthetic process"/>
    <property type="evidence" value="ECO:0007669"/>
    <property type="project" value="UniProtKB-KW"/>
</dbReference>
<evidence type="ECO:0008006" key="14">
    <source>
        <dbReference type="Google" id="ProtNLM"/>
    </source>
</evidence>
<proteinExistence type="inferred from homology"/>
<dbReference type="InterPro" id="IPR050411">
    <property type="entry name" value="AlphaKG_dependent_hydroxylases"/>
</dbReference>
<evidence type="ECO:0000259" key="10">
    <source>
        <dbReference type="Pfam" id="PF02668"/>
    </source>
</evidence>
<dbReference type="CDD" id="cd00250">
    <property type="entry name" value="CAS_like"/>
    <property type="match status" value="1"/>
</dbReference>
<feature type="domain" description="Gamma-butyrobetaine hydroxylase-like N-terminal" evidence="11">
    <location>
        <begin position="45"/>
        <end position="129"/>
    </location>
</feature>
<dbReference type="FunFam" id="3.30.2020.30:FF:000002">
    <property type="entry name" value="Putative gamma-butyrobetaine dioxygenase"/>
    <property type="match status" value="1"/>
</dbReference>
<dbReference type="PANTHER" id="PTHR10696:SF33">
    <property type="entry name" value="GAMMA-BUTYROBETAINE DIOXYGENASE"/>
    <property type="match status" value="1"/>
</dbReference>
<evidence type="ECO:0000256" key="4">
    <source>
        <dbReference type="ARBA" id="ARBA00008654"/>
    </source>
</evidence>
<evidence type="ECO:0000313" key="12">
    <source>
        <dbReference type="EMBL" id="CAH3038029.1"/>
    </source>
</evidence>
<comment type="cofactor">
    <cofactor evidence="2">
        <name>L-ascorbate</name>
        <dbReference type="ChEBI" id="CHEBI:38290"/>
    </cofactor>
</comment>
<keyword evidence="7" id="KW-0223">Dioxygenase</keyword>
<dbReference type="Gene3D" id="3.60.130.10">
    <property type="entry name" value="Clavaminate synthase-like"/>
    <property type="match status" value="1"/>
</dbReference>
<gene>
    <name evidence="12" type="ORF">PMEA_00021487</name>
</gene>
<keyword evidence="13" id="KW-1185">Reference proteome</keyword>
<dbReference type="AlphaFoldDB" id="A0AAU9VU42"/>
<keyword evidence="9" id="KW-0408">Iron</keyword>
<dbReference type="InterPro" id="IPR042098">
    <property type="entry name" value="TauD-like_sf"/>
</dbReference>
<dbReference type="InterPro" id="IPR010376">
    <property type="entry name" value="GBBH-like_N"/>
</dbReference>
<protein>
    <recommendedName>
        <fullName evidence="14">Gamma-butyrobetaine dioxygenase</fullName>
    </recommendedName>
</protein>
<dbReference type="Proteomes" id="UP001159428">
    <property type="component" value="Unassembled WGS sequence"/>
</dbReference>
<dbReference type="SUPFAM" id="SSF51197">
    <property type="entry name" value="Clavaminate synthase-like"/>
    <property type="match status" value="1"/>
</dbReference>
<feature type="domain" description="TauD/TfdA-like" evidence="10">
    <location>
        <begin position="164"/>
        <end position="411"/>
    </location>
</feature>
<comment type="cofactor">
    <cofactor evidence="1">
        <name>Fe(2+)</name>
        <dbReference type="ChEBI" id="CHEBI:29033"/>
    </cofactor>
</comment>
<dbReference type="EMBL" id="CALNXJ010000004">
    <property type="protein sequence ID" value="CAH3038029.1"/>
    <property type="molecule type" value="Genomic_DNA"/>
</dbReference>
<evidence type="ECO:0000256" key="3">
    <source>
        <dbReference type="ARBA" id="ARBA00005022"/>
    </source>
</evidence>
<dbReference type="PANTHER" id="PTHR10696">
    <property type="entry name" value="GAMMA-BUTYROBETAINE HYDROXYLASE-RELATED"/>
    <property type="match status" value="1"/>
</dbReference>
<dbReference type="InterPro" id="IPR038492">
    <property type="entry name" value="GBBH-like_N_sf"/>
</dbReference>
<evidence type="ECO:0000259" key="11">
    <source>
        <dbReference type="Pfam" id="PF06155"/>
    </source>
</evidence>
<comment type="similarity">
    <text evidence="4">Belongs to the gamma-BBH/TMLD family.</text>
</comment>
<name>A0AAU9VU42_9CNID</name>
<dbReference type="GO" id="GO:0016706">
    <property type="term" value="F:2-oxoglutarate-dependent dioxygenase activity"/>
    <property type="evidence" value="ECO:0007669"/>
    <property type="project" value="UniProtKB-ARBA"/>
</dbReference>
<evidence type="ECO:0000256" key="6">
    <source>
        <dbReference type="ARBA" id="ARBA00022873"/>
    </source>
</evidence>
<organism evidence="12 13">
    <name type="scientific">Pocillopora meandrina</name>
    <dbReference type="NCBI Taxonomy" id="46732"/>
    <lineage>
        <taxon>Eukaryota</taxon>
        <taxon>Metazoa</taxon>
        <taxon>Cnidaria</taxon>
        <taxon>Anthozoa</taxon>
        <taxon>Hexacorallia</taxon>
        <taxon>Scleractinia</taxon>
        <taxon>Astrocoeniina</taxon>
        <taxon>Pocilloporidae</taxon>
        <taxon>Pocillopora</taxon>
    </lineage>
</organism>
<evidence type="ECO:0000256" key="8">
    <source>
        <dbReference type="ARBA" id="ARBA00023002"/>
    </source>
</evidence>
<reference evidence="12 13" key="1">
    <citation type="submission" date="2022-05" db="EMBL/GenBank/DDBJ databases">
        <authorList>
            <consortium name="Genoscope - CEA"/>
            <person name="William W."/>
        </authorList>
    </citation>
    <scope>NUCLEOTIDE SEQUENCE [LARGE SCALE GENOMIC DNA]</scope>
</reference>
<accession>A0AAU9VU42</accession>
<keyword evidence="6" id="KW-0124">Carnitine biosynthesis</keyword>
<comment type="caution">
    <text evidence="12">The sequence shown here is derived from an EMBL/GenBank/DDBJ whole genome shotgun (WGS) entry which is preliminary data.</text>
</comment>
<dbReference type="Pfam" id="PF02668">
    <property type="entry name" value="TauD"/>
    <property type="match status" value="1"/>
</dbReference>
<dbReference type="GO" id="GO:0005739">
    <property type="term" value="C:mitochondrion"/>
    <property type="evidence" value="ECO:0007669"/>
    <property type="project" value="TreeGrafter"/>
</dbReference>
<evidence type="ECO:0000256" key="1">
    <source>
        <dbReference type="ARBA" id="ARBA00001954"/>
    </source>
</evidence>
<dbReference type="FunFam" id="3.60.130.10:FF:000001">
    <property type="entry name" value="Trimethyllysine dioxygenase, mitochondrial"/>
    <property type="match status" value="1"/>
</dbReference>
<evidence type="ECO:0000256" key="7">
    <source>
        <dbReference type="ARBA" id="ARBA00022964"/>
    </source>
</evidence>
<sequence length="435" mass="50107">MSSLVRQLFRAPLIIRCGLLSPMSTSVEAAITSASGFLVQKLEKKAEGGMLHVTWNNNSMNRYPFAYLRDNCQCSECFHESAYQRSFDTVDKLDLKLLPENYDVRLDGKEIVIVWPDGHVSVFDSDWLHSRRLVDAKDDPSSVMLPYLNKEGVEFWNAETMQGKVPKLDFKDLMEDDGALFDWLKILHSVGIALVVNTPLEVEQAEKLRDRVGYFKTTHYGHYFDVKAKYEASNLAYTSNFLPLHTDMPYYDYIPGVQMLHCIEQATSTGGANQFVDGFFVSQELRNKDRKKFDILTKTRIQFVDIGKDMFGDFHCKFARHMIELDKNGQIVRFAFSNQARDSVVLNSTPEETVQLYEAYLTLGKMLREPANQIEHKMVPGDMITFNNSRVLHGRSAFTVQGRQSRFLRGIYLDWDIMYSRMRVLAKKLNIPLSY</sequence>
<keyword evidence="8" id="KW-0560">Oxidoreductase</keyword>
<dbReference type="Pfam" id="PF06155">
    <property type="entry name" value="GBBH-like_N"/>
    <property type="match status" value="1"/>
</dbReference>
<dbReference type="GO" id="GO:0046872">
    <property type="term" value="F:metal ion binding"/>
    <property type="evidence" value="ECO:0007669"/>
    <property type="project" value="UniProtKB-KW"/>
</dbReference>
<dbReference type="InterPro" id="IPR003819">
    <property type="entry name" value="TauD/TfdA-like"/>
</dbReference>
<keyword evidence="5" id="KW-0479">Metal-binding</keyword>